<dbReference type="Pfam" id="PF06014">
    <property type="entry name" value="YqgQ-like"/>
    <property type="match status" value="1"/>
</dbReference>
<dbReference type="Gene3D" id="1.10.287.760">
    <property type="entry name" value="YqgQ-like"/>
    <property type="match status" value="1"/>
</dbReference>
<evidence type="ECO:0000313" key="1">
    <source>
        <dbReference type="EMBL" id="MFC4022793.1"/>
    </source>
</evidence>
<comment type="caution">
    <text evidence="1">The sequence shown here is derived from an EMBL/GenBank/DDBJ whole genome shotgun (WGS) entry which is preliminary data.</text>
</comment>
<accession>A0ABV8GT81</accession>
<dbReference type="InterPro" id="IPR023164">
    <property type="entry name" value="YqgQ-like_sf"/>
</dbReference>
<organism evidence="1 2">
    <name type="scientific">Oceanobacillus longus</name>
    <dbReference type="NCBI Taxonomy" id="930120"/>
    <lineage>
        <taxon>Bacteria</taxon>
        <taxon>Bacillati</taxon>
        <taxon>Bacillota</taxon>
        <taxon>Bacilli</taxon>
        <taxon>Bacillales</taxon>
        <taxon>Bacillaceae</taxon>
        <taxon>Oceanobacillus</taxon>
    </lineage>
</organism>
<evidence type="ECO:0000313" key="2">
    <source>
        <dbReference type="Proteomes" id="UP001595772"/>
    </source>
</evidence>
<dbReference type="EMBL" id="JBHSAO010000001">
    <property type="protein sequence ID" value="MFC4022793.1"/>
    <property type="molecule type" value="Genomic_DNA"/>
</dbReference>
<protein>
    <submittedName>
        <fullName evidence="1">YqgQ family protein</fullName>
    </submittedName>
</protein>
<dbReference type="Proteomes" id="UP001595772">
    <property type="component" value="Unassembled WGS sequence"/>
</dbReference>
<keyword evidence="2" id="KW-1185">Reference proteome</keyword>
<dbReference type="SUPFAM" id="SSF158379">
    <property type="entry name" value="YqgQ-like"/>
    <property type="match status" value="1"/>
</dbReference>
<dbReference type="InterPro" id="IPR009256">
    <property type="entry name" value="YqgQ-like"/>
</dbReference>
<proteinExistence type="predicted"/>
<name>A0ABV8GT81_9BACI</name>
<reference evidence="2" key="1">
    <citation type="journal article" date="2019" name="Int. J. Syst. Evol. Microbiol.">
        <title>The Global Catalogue of Microorganisms (GCM) 10K type strain sequencing project: providing services to taxonomists for standard genome sequencing and annotation.</title>
        <authorList>
            <consortium name="The Broad Institute Genomics Platform"/>
            <consortium name="The Broad Institute Genome Sequencing Center for Infectious Disease"/>
            <person name="Wu L."/>
            <person name="Ma J."/>
        </authorList>
    </citation>
    <scope>NUCLEOTIDE SEQUENCE [LARGE SCALE GENOMIC DNA]</scope>
    <source>
        <strain evidence="2">IBRC-M 10703</strain>
    </source>
</reference>
<dbReference type="RefSeq" id="WP_379495289.1">
    <property type="nucleotide sequence ID" value="NZ_JBHSAO010000001.1"/>
</dbReference>
<gene>
    <name evidence="1" type="ORF">ACFOUV_03070</name>
</gene>
<sequence>MNSIYDIQQLLKRYGTFIYTGDRLGDLNLMEMEIDELYQMKFIKIQEYQVAKLLLVREKNRIARQKGANNA</sequence>